<keyword evidence="13" id="KW-0628">Postsynaptic cell membrane</keyword>
<comment type="subcellular location">
    <subcellularLocation>
        <location evidence="1">Cell membrane</location>
        <topology evidence="1">Multi-pass membrane protein</topology>
    </subcellularLocation>
    <subcellularLocation>
        <location evidence="16">Postsynaptic cell membrane</location>
    </subcellularLocation>
</comment>
<dbReference type="GO" id="GO:0038023">
    <property type="term" value="F:signaling receptor activity"/>
    <property type="evidence" value="ECO:0007669"/>
    <property type="project" value="InterPro"/>
</dbReference>
<dbReference type="FunFam" id="3.40.190.10:FF:000155">
    <property type="entry name" value="Glutamate receptor ionotropic, NMDA 2B"/>
    <property type="match status" value="1"/>
</dbReference>
<proteinExistence type="predicted"/>
<dbReference type="Gene3D" id="3.40.190.10">
    <property type="entry name" value="Periplasmic binding protein-like II"/>
    <property type="match status" value="3"/>
</dbReference>
<dbReference type="Proteomes" id="UP000030746">
    <property type="component" value="Unassembled WGS sequence"/>
</dbReference>
<keyword evidence="11" id="KW-0675">Receptor</keyword>
<dbReference type="PRINTS" id="PR00177">
    <property type="entry name" value="NMDARECEPTOR"/>
</dbReference>
<keyword evidence="9" id="KW-0406">Ion transport</keyword>
<evidence type="ECO:0000256" key="16">
    <source>
        <dbReference type="ARBA" id="ARBA00034100"/>
    </source>
</evidence>
<dbReference type="InterPro" id="IPR015683">
    <property type="entry name" value="Ionotropic_Glu_rcpt"/>
</dbReference>
<feature type="binding site" evidence="17">
    <location>
        <position position="662"/>
    </location>
    <ligand>
        <name>L-glutamate</name>
        <dbReference type="ChEBI" id="CHEBI:29985"/>
    </ligand>
</feature>
<protein>
    <recommendedName>
        <fullName evidence="24">Ionotropic glutamate receptor C-terminal domain-containing protein</fullName>
    </recommendedName>
</protein>
<evidence type="ECO:0000256" key="15">
    <source>
        <dbReference type="ARBA" id="ARBA00023303"/>
    </source>
</evidence>
<dbReference type="AlphaFoldDB" id="V3Z8F7"/>
<dbReference type="InterPro" id="IPR001508">
    <property type="entry name" value="Iono_Glu_rcpt_met"/>
</dbReference>
<evidence type="ECO:0000256" key="1">
    <source>
        <dbReference type="ARBA" id="ARBA00004651"/>
    </source>
</evidence>
<evidence type="ECO:0000256" key="5">
    <source>
        <dbReference type="ARBA" id="ARBA00022723"/>
    </source>
</evidence>
<evidence type="ECO:0000256" key="14">
    <source>
        <dbReference type="ARBA" id="ARBA00023286"/>
    </source>
</evidence>
<evidence type="ECO:0000256" key="7">
    <source>
        <dbReference type="ARBA" id="ARBA00022989"/>
    </source>
</evidence>
<dbReference type="FunFam" id="3.40.190.10:FF:000009">
    <property type="entry name" value="Putative glutamate receptor ionotropic NMDA 2B"/>
    <property type="match status" value="1"/>
</dbReference>
<evidence type="ECO:0000256" key="9">
    <source>
        <dbReference type="ARBA" id="ARBA00023065"/>
    </source>
</evidence>
<evidence type="ECO:0000256" key="3">
    <source>
        <dbReference type="ARBA" id="ARBA00022475"/>
    </source>
</evidence>
<feature type="transmembrane region" description="Helical" evidence="19">
    <location>
        <begin position="797"/>
        <end position="820"/>
    </location>
</feature>
<dbReference type="PANTHER" id="PTHR18966">
    <property type="entry name" value="IONOTROPIC GLUTAMATE RECEPTOR"/>
    <property type="match status" value="1"/>
</dbReference>
<evidence type="ECO:0000256" key="13">
    <source>
        <dbReference type="ARBA" id="ARBA00023257"/>
    </source>
</evidence>
<dbReference type="CTD" id="20230205"/>
<evidence type="ECO:0000256" key="2">
    <source>
        <dbReference type="ARBA" id="ARBA00022448"/>
    </source>
</evidence>
<feature type="binding site" evidence="17">
    <location>
        <position position="703"/>
    </location>
    <ligand>
        <name>L-glutamate</name>
        <dbReference type="ChEBI" id="CHEBI:29985"/>
    </ligand>
</feature>
<keyword evidence="10 19" id="KW-0472">Membrane</keyword>
<keyword evidence="12" id="KW-0325">Glycoprotein</keyword>
<feature type="transmembrane region" description="Helical" evidence="19">
    <location>
        <begin position="601"/>
        <end position="626"/>
    </location>
</feature>
<evidence type="ECO:0000256" key="4">
    <source>
        <dbReference type="ARBA" id="ARBA00022692"/>
    </source>
</evidence>
<dbReference type="InterPro" id="IPR001320">
    <property type="entry name" value="Iontro_rcpt_C"/>
</dbReference>
<evidence type="ECO:0000256" key="17">
    <source>
        <dbReference type="PIRSR" id="PIRSR601508-1"/>
    </source>
</evidence>
<gene>
    <name evidence="22" type="ORF">LOTGIDRAFT_107328</name>
</gene>
<name>V3Z8F7_LOTGI</name>
<keyword evidence="4 19" id="KW-0812">Transmembrane</keyword>
<dbReference type="RefSeq" id="XP_009062131.1">
    <property type="nucleotide sequence ID" value="XM_009063883.1"/>
</dbReference>
<feature type="transmembrane region" description="Helical" evidence="19">
    <location>
        <begin position="572"/>
        <end position="589"/>
    </location>
</feature>
<feature type="binding site" evidence="17">
    <location>
        <position position="493"/>
    </location>
    <ligand>
        <name>L-glutamate</name>
        <dbReference type="ChEBI" id="CHEBI:29985"/>
    </ligand>
</feature>
<keyword evidence="15" id="KW-0407">Ion channel</keyword>
<dbReference type="SUPFAM" id="SSF53822">
    <property type="entry name" value="Periplasmic binding protein-like I"/>
    <property type="match status" value="1"/>
</dbReference>
<keyword evidence="23" id="KW-1185">Reference proteome</keyword>
<feature type="transmembrane region" description="Helical" evidence="19">
    <location>
        <begin position="530"/>
        <end position="551"/>
    </location>
</feature>
<keyword evidence="3" id="KW-1003">Cell membrane</keyword>
<keyword evidence="2" id="KW-0813">Transport</keyword>
<evidence type="ECO:0000256" key="11">
    <source>
        <dbReference type="ARBA" id="ARBA00023170"/>
    </source>
</evidence>
<dbReference type="GO" id="GO:0015276">
    <property type="term" value="F:ligand-gated monoatomic ion channel activity"/>
    <property type="evidence" value="ECO:0007669"/>
    <property type="project" value="InterPro"/>
</dbReference>
<keyword evidence="8" id="KW-0770">Synapse</keyword>
<evidence type="ECO:0000256" key="10">
    <source>
        <dbReference type="ARBA" id="ARBA00023136"/>
    </source>
</evidence>
<feature type="site" description="Crucial to convey clamshell closure to channel opening" evidence="18">
    <location>
        <position position="634"/>
    </location>
</feature>
<dbReference type="STRING" id="225164.V3Z8F7"/>
<dbReference type="EMBL" id="KB202953">
    <property type="protein sequence ID" value="ESO87183.1"/>
    <property type="molecule type" value="Genomic_DNA"/>
</dbReference>
<feature type="domain" description="Ionotropic glutamate receptor L-glutamate and glycine-binding" evidence="21">
    <location>
        <begin position="416"/>
        <end position="477"/>
    </location>
</feature>
<dbReference type="Gene3D" id="3.40.50.2300">
    <property type="match status" value="2"/>
</dbReference>
<accession>V3Z8F7</accession>
<sequence>MVFKTVNNNRRLSTIRTVFQPSSKVVLLKYEDKTDVILKLMCNEILNNQFPVLLHINNPYYHLNNPSQNTYINILTNYLGVPLLSWDPDITSLVSRLIHFNPYGNMLLLSPSISLQTQAIFSILQRYNWSDISIVTTQHTGSIDFITSIRQLVRQSRSSKFSFVCETPKSQTLLDYLSYQYVLTISTVYYYSKETSTILEIADELGLVSEEYAWILTLESIPKNSGMIAPRGYPLGLLGIFYEDGYGKTAMESVLKMSVDVWAQALNNLARDVVKTQLQLQPLQHSCNTTGSLYWKGGDVLYRYLKRVNIRFPKPIKFNDKGVLQQSAFKIINLQKQEKVANHKWIEVGKWSSSTGLTMRSITWMGEALSPPLGKPSRAYLRIATLKEEPYVNYNKMPEEGCGPHAVTCRIYPRDAFKHRVGDGTINVCCSGLSIDLLVRLSQDLNFDFDLFEVEDGEWGAEDVNKEWNGLVKVLTDQKADMVVTAFKISPDRNTQVAFSVPYLETGITIIVSIREGAISPKAFLEPYDYPSWGLILVFSVHATGISIFVFEWLSPNGLDRGRVSSRDHKFSLFRSFWLIWAMLLSAAVSTDTPRSVSSRFLANLWALFALVFLASYTANLAAFMITKEEFYDLSGIGDWRLQNPQSLKPPFKFGTISQGITDSNIKKNHYDMWRYMRKYNQSSVATAIQSVKSQKIHAFIYDATVLEYEAGRDKGCRLRTVGNWYAMTGYGIGFPKNSKWIQKVNMVLLQLEEEGMMERLKRFWLKGACQVKQKPGTGVTKSSFSGKTVSSHTLGILNFTSAFILLACGIAVGTLLHILEHFYFRCGRQNLQKANDRGFFSLMSYAMGQPLMRKNTVRDIEPYYVKYRCENRACDIEYWKVQHQLDFALLKIDRLQRTIS</sequence>
<dbReference type="KEGG" id="lgi:LOTGIDRAFT_107328"/>
<evidence type="ECO:0008006" key="24">
    <source>
        <dbReference type="Google" id="ProtNLM"/>
    </source>
</evidence>
<dbReference type="SUPFAM" id="SSF53850">
    <property type="entry name" value="Periplasmic binding protein-like II"/>
    <property type="match status" value="1"/>
</dbReference>
<dbReference type="OMA" id="RETITGM"/>
<dbReference type="HOGENOM" id="CLU_002039_3_0_1"/>
<feature type="site" description="Interaction with the cone snail toxin Con-ikot-ikot" evidence="18">
    <location>
        <position position="667"/>
    </location>
</feature>
<dbReference type="SMART" id="SM00918">
    <property type="entry name" value="Lig_chan-Glu_bd"/>
    <property type="match status" value="1"/>
</dbReference>
<organism evidence="22 23">
    <name type="scientific">Lottia gigantea</name>
    <name type="common">Giant owl limpet</name>
    <dbReference type="NCBI Taxonomy" id="225164"/>
    <lineage>
        <taxon>Eukaryota</taxon>
        <taxon>Metazoa</taxon>
        <taxon>Spiralia</taxon>
        <taxon>Lophotrochozoa</taxon>
        <taxon>Mollusca</taxon>
        <taxon>Gastropoda</taxon>
        <taxon>Patellogastropoda</taxon>
        <taxon>Lottioidea</taxon>
        <taxon>Lottiidae</taxon>
        <taxon>Lottia</taxon>
    </lineage>
</organism>
<evidence type="ECO:0000313" key="23">
    <source>
        <dbReference type="Proteomes" id="UP000030746"/>
    </source>
</evidence>
<evidence type="ECO:0000256" key="18">
    <source>
        <dbReference type="PIRSR" id="PIRSR601508-2"/>
    </source>
</evidence>
<dbReference type="GO" id="GO:0046872">
    <property type="term" value="F:metal ion binding"/>
    <property type="evidence" value="ECO:0007669"/>
    <property type="project" value="UniProtKB-KW"/>
</dbReference>
<evidence type="ECO:0000256" key="6">
    <source>
        <dbReference type="ARBA" id="ARBA00022833"/>
    </source>
</evidence>
<dbReference type="InterPro" id="IPR028082">
    <property type="entry name" value="Peripla_BP_I"/>
</dbReference>
<keyword evidence="6" id="KW-0862">Zinc</keyword>
<evidence type="ECO:0000256" key="19">
    <source>
        <dbReference type="SAM" id="Phobius"/>
    </source>
</evidence>
<evidence type="ECO:0000256" key="12">
    <source>
        <dbReference type="ARBA" id="ARBA00023180"/>
    </source>
</evidence>
<keyword evidence="7 19" id="KW-1133">Transmembrane helix</keyword>
<dbReference type="Pfam" id="PF00060">
    <property type="entry name" value="Lig_chan"/>
    <property type="match status" value="1"/>
</dbReference>
<evidence type="ECO:0000259" key="20">
    <source>
        <dbReference type="SMART" id="SM00079"/>
    </source>
</evidence>
<dbReference type="InterPro" id="IPR019594">
    <property type="entry name" value="Glu/Gly-bd"/>
</dbReference>
<evidence type="ECO:0000256" key="8">
    <source>
        <dbReference type="ARBA" id="ARBA00023018"/>
    </source>
</evidence>
<dbReference type="Pfam" id="PF01094">
    <property type="entry name" value="ANF_receptor"/>
    <property type="match status" value="1"/>
</dbReference>
<keyword evidence="5" id="KW-0479">Metal-binding</keyword>
<dbReference type="GeneID" id="20230205"/>
<dbReference type="SMART" id="SM00079">
    <property type="entry name" value="PBPe"/>
    <property type="match status" value="1"/>
</dbReference>
<dbReference type="InterPro" id="IPR001828">
    <property type="entry name" value="ANF_lig-bd_rcpt"/>
</dbReference>
<dbReference type="Gene3D" id="1.10.287.70">
    <property type="match status" value="1"/>
</dbReference>
<dbReference type="GO" id="GO:0045211">
    <property type="term" value="C:postsynaptic membrane"/>
    <property type="evidence" value="ECO:0007669"/>
    <property type="project" value="UniProtKB-SubCell"/>
</dbReference>
<dbReference type="OrthoDB" id="5984008at2759"/>
<reference evidence="22 23" key="1">
    <citation type="journal article" date="2013" name="Nature">
        <title>Insights into bilaterian evolution from three spiralian genomes.</title>
        <authorList>
            <person name="Simakov O."/>
            <person name="Marletaz F."/>
            <person name="Cho S.J."/>
            <person name="Edsinger-Gonzales E."/>
            <person name="Havlak P."/>
            <person name="Hellsten U."/>
            <person name="Kuo D.H."/>
            <person name="Larsson T."/>
            <person name="Lv J."/>
            <person name="Arendt D."/>
            <person name="Savage R."/>
            <person name="Osoegawa K."/>
            <person name="de Jong P."/>
            <person name="Grimwood J."/>
            <person name="Chapman J.A."/>
            <person name="Shapiro H."/>
            <person name="Aerts A."/>
            <person name="Otillar R.P."/>
            <person name="Terry A.Y."/>
            <person name="Boore J.L."/>
            <person name="Grigoriev I.V."/>
            <person name="Lindberg D.R."/>
            <person name="Seaver E.C."/>
            <person name="Weisblat D.A."/>
            <person name="Putnam N.H."/>
            <person name="Rokhsar D.S."/>
        </authorList>
    </citation>
    <scope>NUCLEOTIDE SEQUENCE [LARGE SCALE GENOMIC DNA]</scope>
</reference>
<evidence type="ECO:0000259" key="21">
    <source>
        <dbReference type="SMART" id="SM00918"/>
    </source>
</evidence>
<evidence type="ECO:0000313" key="22">
    <source>
        <dbReference type="EMBL" id="ESO87183.1"/>
    </source>
</evidence>
<feature type="domain" description="Ionotropic glutamate receptor C-terminal" evidence="20">
    <location>
        <begin position="418"/>
        <end position="768"/>
    </location>
</feature>
<keyword evidence="14" id="KW-1071">Ligand-gated ion channel</keyword>
<dbReference type="Pfam" id="PF10613">
    <property type="entry name" value="Lig_chan-Glu_bd"/>
    <property type="match status" value="1"/>
</dbReference>